<dbReference type="Pfam" id="PF22422">
    <property type="entry name" value="MGH1-like_GH"/>
    <property type="match status" value="2"/>
</dbReference>
<dbReference type="KEGG" id="aagg:ETAA8_37730"/>
<feature type="domain" description="Mannosylglycerate hydrolase MGH1-like glycoside hydrolase" evidence="2">
    <location>
        <begin position="713"/>
        <end position="882"/>
    </location>
</feature>
<dbReference type="Proteomes" id="UP000315017">
    <property type="component" value="Chromosome"/>
</dbReference>
<feature type="domain" description="Mannosylglycerate hydrolase MGH1-like glycoside hydrolase" evidence="2">
    <location>
        <begin position="433"/>
        <end position="661"/>
    </location>
</feature>
<dbReference type="Gene3D" id="1.50.10.10">
    <property type="match status" value="2"/>
</dbReference>
<dbReference type="GO" id="GO:0009311">
    <property type="term" value="P:oligosaccharide metabolic process"/>
    <property type="evidence" value="ECO:0007669"/>
    <property type="project" value="InterPro"/>
</dbReference>
<dbReference type="PANTHER" id="PTHR10412">
    <property type="entry name" value="MANNOSYL-OLIGOSACCHARIDE GLUCOSIDASE"/>
    <property type="match status" value="1"/>
</dbReference>
<accession>A0A517YEJ1</accession>
<organism evidence="3 4">
    <name type="scientific">Anatilimnocola aggregata</name>
    <dbReference type="NCBI Taxonomy" id="2528021"/>
    <lineage>
        <taxon>Bacteria</taxon>
        <taxon>Pseudomonadati</taxon>
        <taxon>Planctomycetota</taxon>
        <taxon>Planctomycetia</taxon>
        <taxon>Pirellulales</taxon>
        <taxon>Pirellulaceae</taxon>
        <taxon>Anatilimnocola</taxon>
    </lineage>
</organism>
<feature type="region of interest" description="Disordered" evidence="1">
    <location>
        <begin position="905"/>
        <end position="927"/>
    </location>
</feature>
<dbReference type="AlphaFoldDB" id="A0A517YEJ1"/>
<dbReference type="OrthoDB" id="9798687at2"/>
<evidence type="ECO:0000259" key="2">
    <source>
        <dbReference type="Pfam" id="PF22422"/>
    </source>
</evidence>
<dbReference type="PANTHER" id="PTHR10412:SF10">
    <property type="entry name" value="GLYCOSYL HYDROLASE FAMILY 63 C-TERMINAL DOMAIN-CONTAINING PROTEIN"/>
    <property type="match status" value="1"/>
</dbReference>
<dbReference type="SUPFAM" id="SSF48208">
    <property type="entry name" value="Six-hairpin glycosidases"/>
    <property type="match status" value="1"/>
</dbReference>
<proteinExistence type="predicted"/>
<reference evidence="3 4" key="1">
    <citation type="submission" date="2019-02" db="EMBL/GenBank/DDBJ databases">
        <title>Deep-cultivation of Planctomycetes and their phenomic and genomic characterization uncovers novel biology.</title>
        <authorList>
            <person name="Wiegand S."/>
            <person name="Jogler M."/>
            <person name="Boedeker C."/>
            <person name="Pinto D."/>
            <person name="Vollmers J."/>
            <person name="Rivas-Marin E."/>
            <person name="Kohn T."/>
            <person name="Peeters S.H."/>
            <person name="Heuer A."/>
            <person name="Rast P."/>
            <person name="Oberbeckmann S."/>
            <person name="Bunk B."/>
            <person name="Jeske O."/>
            <person name="Meyerdierks A."/>
            <person name="Storesund J.E."/>
            <person name="Kallscheuer N."/>
            <person name="Luecker S."/>
            <person name="Lage O.M."/>
            <person name="Pohl T."/>
            <person name="Merkel B.J."/>
            <person name="Hornburger P."/>
            <person name="Mueller R.-W."/>
            <person name="Bruemmer F."/>
            <person name="Labrenz M."/>
            <person name="Spormann A.M."/>
            <person name="Op den Camp H."/>
            <person name="Overmann J."/>
            <person name="Amann R."/>
            <person name="Jetten M.S.M."/>
            <person name="Mascher T."/>
            <person name="Medema M.H."/>
            <person name="Devos D.P."/>
            <person name="Kaster A.-K."/>
            <person name="Ovreas L."/>
            <person name="Rohde M."/>
            <person name="Galperin M.Y."/>
            <person name="Jogler C."/>
        </authorList>
    </citation>
    <scope>NUCLEOTIDE SEQUENCE [LARGE SCALE GENOMIC DNA]</scope>
    <source>
        <strain evidence="3 4">ETA_A8</strain>
    </source>
</reference>
<dbReference type="InterPro" id="IPR008928">
    <property type="entry name" value="6-hairpin_glycosidase_sf"/>
</dbReference>
<name>A0A517YEJ1_9BACT</name>
<protein>
    <submittedName>
        <fullName evidence="3">Mannosyl oligosaccharide glucosidase</fullName>
    </submittedName>
</protein>
<evidence type="ECO:0000256" key="1">
    <source>
        <dbReference type="SAM" id="MobiDB-lite"/>
    </source>
</evidence>
<dbReference type="GO" id="GO:0004573">
    <property type="term" value="F:Glc3Man9GlcNAc2 oligosaccharide glucosidase activity"/>
    <property type="evidence" value="ECO:0007669"/>
    <property type="project" value="InterPro"/>
</dbReference>
<dbReference type="EMBL" id="CP036274">
    <property type="protein sequence ID" value="QDU28670.1"/>
    <property type="molecule type" value="Genomic_DNA"/>
</dbReference>
<dbReference type="InterPro" id="IPR012341">
    <property type="entry name" value="6hp_glycosidase-like_sf"/>
</dbReference>
<gene>
    <name evidence="3" type="ORF">ETAA8_37730</name>
</gene>
<evidence type="ECO:0000313" key="3">
    <source>
        <dbReference type="EMBL" id="QDU28670.1"/>
    </source>
</evidence>
<keyword evidence="4" id="KW-1185">Reference proteome</keyword>
<dbReference type="InterPro" id="IPR054491">
    <property type="entry name" value="MGH1-like_GH"/>
</dbReference>
<sequence>MANQQTDNSESHRLRETANRDRNWQRWGPYLAERQWGTVREDYSPNGDAWTFFPHEQARSRAYRWGEDGLMGICDRQCRLCFAVALWNGHDPILKERLFGLTGPEGNHGEDVKECYYYLDSTPTHSYMKALYKYPKSEFPYDHLVAENQRRGKTDLEFELVDTGVFDENRYFDVFAEYAKASPDDILIRLTVANRGPEPATIHLIPTLWFRNTWTWGCTHEGCEVKPRMETAGDAILARHVTLGDFRLDIDRAADGSSPEVMFTDNETNSERVFGFDDDNRYVKDAVHDAVVHGKAGAVNPHQVGTKAAAIFKLNIPAGSQTVLQLRLTSVDETTSTPFANFDEIFAARIAEADSFYADLAPATGGEAAANVSRQAYAGLLWSKQFYHYVVKDWLVGDPDQPPPPASRHGGRNHDWPHLFNRDVISMPDKWEYPWYAAWDLAFHMIPMATIDPEFAKAQLELFLREWYLHPNGQMPAYEWALSDVNPPVHAWACWRVYKMTAPRGKRDVAFLKRVFTKLLLNFTWWVNRKDVAGNHLFSGGFLGLDNIGVFDRSKPLPGGGSLEQADGTAWMAFYAATMLAMALELAKHDDTYEDIASKFFEHFVHIADAMNTFGGMGLWHEGDGFYYDQLKVDDSVVPLRIRSIVGIIPLFAVEVLEQADIDLLPGFRKRMEWFLKYQPELGRHIAYCDRSHLKTENEKRPGQAAGHRLLAIPSRERLERTLRYLLDESEFLSPHGIRSLSRIHRDQPFVLHADGQDHRVDYTPAESSSGMFGGNSNWRGPIWFPVNYLVIEALEQYHHFYGDEVRVECPTGSGQQMNLLQVSQELSRRLATLFLPDDSGRRPCHGDDQQYASDPHWRDLTLFYEYFHGDTGRGVGASHQTGWTALVATILRDLRSGRKGEVAEMFPTPKGEGGFPNENAVEQVRT</sequence>
<evidence type="ECO:0000313" key="4">
    <source>
        <dbReference type="Proteomes" id="UP000315017"/>
    </source>
</evidence>
<dbReference type="RefSeq" id="WP_145091345.1">
    <property type="nucleotide sequence ID" value="NZ_CP036274.1"/>
</dbReference>
<dbReference type="InterPro" id="IPR004888">
    <property type="entry name" value="Glycoside_hydrolase_63"/>
</dbReference>